<feature type="transmembrane region" description="Helical" evidence="1">
    <location>
        <begin position="18"/>
        <end position="39"/>
    </location>
</feature>
<dbReference type="EMBL" id="RCHS01001413">
    <property type="protein sequence ID" value="RMX53768.1"/>
    <property type="molecule type" value="Genomic_DNA"/>
</dbReference>
<evidence type="ECO:0000256" key="1">
    <source>
        <dbReference type="SAM" id="Phobius"/>
    </source>
</evidence>
<dbReference type="Proteomes" id="UP000275408">
    <property type="component" value="Unassembled WGS sequence"/>
</dbReference>
<proteinExistence type="predicted"/>
<protein>
    <submittedName>
        <fullName evidence="2">Uncharacterized protein</fullName>
    </submittedName>
</protein>
<dbReference type="STRING" id="46731.A0A3M6UK50"/>
<feature type="transmembrane region" description="Helical" evidence="1">
    <location>
        <begin position="184"/>
        <end position="204"/>
    </location>
</feature>
<keyword evidence="3" id="KW-1185">Reference proteome</keyword>
<name>A0A3M6UK50_POCDA</name>
<keyword evidence="1" id="KW-0812">Transmembrane</keyword>
<feature type="transmembrane region" description="Helical" evidence="1">
    <location>
        <begin position="242"/>
        <end position="269"/>
    </location>
</feature>
<dbReference type="AlphaFoldDB" id="A0A3M6UK50"/>
<dbReference type="OrthoDB" id="6020371at2759"/>
<keyword evidence="1" id="KW-0472">Membrane</keyword>
<evidence type="ECO:0000313" key="3">
    <source>
        <dbReference type="Proteomes" id="UP000275408"/>
    </source>
</evidence>
<gene>
    <name evidence="2" type="ORF">pdam_00000273</name>
</gene>
<evidence type="ECO:0000313" key="2">
    <source>
        <dbReference type="EMBL" id="RMX53768.1"/>
    </source>
</evidence>
<feature type="transmembrane region" description="Helical" evidence="1">
    <location>
        <begin position="107"/>
        <end position="127"/>
    </location>
</feature>
<comment type="caution">
    <text evidence="2">The sequence shown here is derived from an EMBL/GenBank/DDBJ whole genome shotgun (WGS) entry which is preliminary data.</text>
</comment>
<feature type="transmembrane region" description="Helical" evidence="1">
    <location>
        <begin position="84"/>
        <end position="100"/>
    </location>
</feature>
<organism evidence="2 3">
    <name type="scientific">Pocillopora damicornis</name>
    <name type="common">Cauliflower coral</name>
    <name type="synonym">Millepora damicornis</name>
    <dbReference type="NCBI Taxonomy" id="46731"/>
    <lineage>
        <taxon>Eukaryota</taxon>
        <taxon>Metazoa</taxon>
        <taxon>Cnidaria</taxon>
        <taxon>Anthozoa</taxon>
        <taxon>Hexacorallia</taxon>
        <taxon>Scleractinia</taxon>
        <taxon>Astrocoeniina</taxon>
        <taxon>Pocilloporidae</taxon>
        <taxon>Pocillopora</taxon>
    </lineage>
</organism>
<sequence>MPPILATGFRRRRTFRDYFFDTLQVVHFLIAMGFLWAGVVEFIRNPPYFDAYGDAATWNDLPKGLFVTDPRNINTEQSLRLMDLPILFMLLSYFVVCWWLKFKGLSWILTACITLVLLCFFFVNFWASDLFDWRYYRPRMRGLETQVFTLSLALTTTYVVLFYSRKKMPFKFKSTLPIRPFGKIHVFCNFAAMFVIVYFCLIMCCDPDGLKSCVSEQHKMFHCQGVLKDQGAFCIFNYNLSVFVFLTVFAYVGGLVVFLSKVFTILLHYTFRAFFLFMKWCQIKFGAREGHRTSMDLPTIQDNIANVSIQEPFQYVERNTDNEAQVTDNSCRLNASIDTCHIEEGDPFVEALVA</sequence>
<reference evidence="2 3" key="1">
    <citation type="journal article" date="2018" name="Sci. Rep.">
        <title>Comparative analysis of the Pocillopora damicornis genome highlights role of immune system in coral evolution.</title>
        <authorList>
            <person name="Cunning R."/>
            <person name="Bay R.A."/>
            <person name="Gillette P."/>
            <person name="Baker A.C."/>
            <person name="Traylor-Knowles N."/>
        </authorList>
    </citation>
    <scope>NUCLEOTIDE SEQUENCE [LARGE SCALE GENOMIC DNA]</scope>
    <source>
        <strain evidence="2">RSMAS</strain>
        <tissue evidence="2">Whole animal</tissue>
    </source>
</reference>
<feature type="transmembrane region" description="Helical" evidence="1">
    <location>
        <begin position="147"/>
        <end position="163"/>
    </location>
</feature>
<accession>A0A3M6UK50</accession>
<keyword evidence="1" id="KW-1133">Transmembrane helix</keyword>